<feature type="transmembrane region" description="Helical" evidence="1">
    <location>
        <begin position="30"/>
        <end position="52"/>
    </location>
</feature>
<feature type="transmembrane region" description="Helical" evidence="1">
    <location>
        <begin position="120"/>
        <end position="137"/>
    </location>
</feature>
<evidence type="ECO:0000313" key="3">
    <source>
        <dbReference type="Proteomes" id="UP000232163"/>
    </source>
</evidence>
<evidence type="ECO:0000313" key="2">
    <source>
        <dbReference type="EMBL" id="PIO44028.1"/>
    </source>
</evidence>
<keyword evidence="3" id="KW-1185">Reference proteome</keyword>
<name>A0A2N9VX10_9HYPH</name>
<organism evidence="2 3">
    <name type="scientific">Phyllobacterium zundukense</name>
    <dbReference type="NCBI Taxonomy" id="1867719"/>
    <lineage>
        <taxon>Bacteria</taxon>
        <taxon>Pseudomonadati</taxon>
        <taxon>Pseudomonadota</taxon>
        <taxon>Alphaproteobacteria</taxon>
        <taxon>Hyphomicrobiales</taxon>
        <taxon>Phyllobacteriaceae</taxon>
        <taxon>Phyllobacterium</taxon>
    </lineage>
</organism>
<comment type="caution">
    <text evidence="2">The sequence shown here is derived from an EMBL/GenBank/DDBJ whole genome shotgun (WGS) entry which is preliminary data.</text>
</comment>
<evidence type="ECO:0000256" key="1">
    <source>
        <dbReference type="SAM" id="Phobius"/>
    </source>
</evidence>
<dbReference type="AlphaFoldDB" id="A0A2N9VX10"/>
<accession>A0A2N9VX10</accession>
<reference evidence="2 3" key="1">
    <citation type="journal article" date="2017" name="Int J Environ Stud">
        <title>Does the Miocene-Pliocene relict legume Oxytropis triphylla form nitrogen-fixing nodules with a combination of bacterial strains?</title>
        <authorList>
            <person name="Safronova V."/>
            <person name="Belimov A."/>
            <person name="Sazanova A."/>
            <person name="Kuznetsova I."/>
            <person name="Popova J."/>
            <person name="Andronov E."/>
            <person name="Verkhozina A."/>
            <person name="Tikhonovich I."/>
        </authorList>
    </citation>
    <scope>NUCLEOTIDE SEQUENCE [LARGE SCALE GENOMIC DNA]</scope>
    <source>
        <strain evidence="2 3">Tri-38</strain>
    </source>
</reference>
<gene>
    <name evidence="2" type="ORF">B5P45_15825</name>
</gene>
<keyword evidence="1" id="KW-0472">Membrane</keyword>
<dbReference type="OrthoDB" id="8117033at2"/>
<keyword evidence="1" id="KW-1133">Transmembrane helix</keyword>
<proteinExistence type="predicted"/>
<dbReference type="RefSeq" id="WP_099997589.1">
    <property type="nucleotide sequence ID" value="NZ_CP017940.1"/>
</dbReference>
<dbReference type="EMBL" id="MZMT01000035">
    <property type="protein sequence ID" value="PIO44028.1"/>
    <property type="molecule type" value="Genomic_DNA"/>
</dbReference>
<keyword evidence="1" id="KW-0812">Transmembrane</keyword>
<dbReference type="KEGG" id="pht:BLM14_00355"/>
<dbReference type="Proteomes" id="UP000232163">
    <property type="component" value="Unassembled WGS sequence"/>
</dbReference>
<protein>
    <recommendedName>
        <fullName evidence="4">Phage holin family protein</fullName>
    </recommendedName>
</protein>
<sequence>MLKLLTPFLTSLAAGEVGLAVTRAKRRAIFMAAVAILAAIGVFFLLVAAYIILAERYGEMRASLTLAGCAFGLAIFAYIIMKISEAATRKHQRNRSAIDTSTLLTIAALAAAPTVLRSRALLMLAVPAIAFGGLSLLTKKKRPRPRDTSSAGDGI</sequence>
<evidence type="ECO:0008006" key="4">
    <source>
        <dbReference type="Google" id="ProtNLM"/>
    </source>
</evidence>
<feature type="transmembrane region" description="Helical" evidence="1">
    <location>
        <begin position="64"/>
        <end position="81"/>
    </location>
</feature>